<proteinExistence type="predicted"/>
<comment type="caution">
    <text evidence="1">The sequence shown here is derived from an EMBL/GenBank/DDBJ whole genome shotgun (WGS) entry which is preliminary data.</text>
</comment>
<sequence length="429" mass="47611">MFESRSAEEPTLVSVSDCLVRPGIIQRAWLVELAKNLASLSSAEEWGSGLANLRAFDIGIAQAASPGGMMVLTSNEVGDEDEPEIPEEMRAPETREELAEKCEAAGFATIEWIVAAFDAPDGVLAEGETTTAVLARLAQRSLNDVTCAYAFGNFEKYIVRDVFWGPDVRERLDRLSLRIIELPGLEWLTEEFAPENYGYHWVLEESEAPLLSQARPGEKLPASAVQMYSPRRLTKERRTFDRQVKTIEKELVDFPRIIGVGWDAVSQSALRLVPSYRTTSPTWFYGGEDDETDWETCVCTNQVLGDDAGDLSLSSLTQADLPKRPYRIATIHSGQDWVDLVLKYPMIVVPNGDTQTFEMWSGTAHGTWVVLDWEALAEDLDGVYLSVLGALDAAYVPYGVSVGGQELWTMMTGWVPGSVMWVRDPLAEL</sequence>
<name>A0A2V1KB77_9ACTO</name>
<reference evidence="2" key="1">
    <citation type="submission" date="2018-05" db="EMBL/GenBank/DDBJ databases">
        <authorList>
            <person name="Li Y."/>
        </authorList>
    </citation>
    <scope>NUCLEOTIDE SEQUENCE [LARGE SCALE GENOMIC DNA]</scope>
    <source>
        <strain evidence="2">sk1b4</strain>
    </source>
</reference>
<organism evidence="1 2">
    <name type="scientific">Ancrocorticia populi</name>
    <dbReference type="NCBI Taxonomy" id="2175228"/>
    <lineage>
        <taxon>Bacteria</taxon>
        <taxon>Bacillati</taxon>
        <taxon>Actinomycetota</taxon>
        <taxon>Actinomycetes</taxon>
        <taxon>Actinomycetales</taxon>
        <taxon>Actinomycetaceae</taxon>
        <taxon>Ancrocorticia</taxon>
    </lineage>
</organism>
<keyword evidence="2" id="KW-1185">Reference proteome</keyword>
<dbReference type="RefSeq" id="WP_109093180.1">
    <property type="nucleotide sequence ID" value="NZ_CAMELQ010000087.1"/>
</dbReference>
<evidence type="ECO:0000313" key="1">
    <source>
        <dbReference type="EMBL" id="PWF27685.1"/>
    </source>
</evidence>
<accession>A0A2V1KB77</accession>
<dbReference type="EMBL" id="QETB01000001">
    <property type="protein sequence ID" value="PWF27685.1"/>
    <property type="molecule type" value="Genomic_DNA"/>
</dbReference>
<dbReference type="Proteomes" id="UP000245283">
    <property type="component" value="Unassembled WGS sequence"/>
</dbReference>
<protein>
    <submittedName>
        <fullName evidence="1">Uncharacterized protein</fullName>
    </submittedName>
</protein>
<dbReference type="OrthoDB" id="3265436at2"/>
<dbReference type="AlphaFoldDB" id="A0A2V1KB77"/>
<gene>
    <name evidence="1" type="ORF">DD236_04745</name>
</gene>
<evidence type="ECO:0000313" key="2">
    <source>
        <dbReference type="Proteomes" id="UP000245283"/>
    </source>
</evidence>